<reference evidence="9" key="1">
    <citation type="submission" date="2020-05" db="EMBL/GenBank/DDBJ databases">
        <authorList>
            <person name="Chiriac C."/>
            <person name="Salcher M."/>
            <person name="Ghai R."/>
            <person name="Kavagutti S V."/>
        </authorList>
    </citation>
    <scope>NUCLEOTIDE SEQUENCE</scope>
</reference>
<organism evidence="9">
    <name type="scientific">freshwater metagenome</name>
    <dbReference type="NCBI Taxonomy" id="449393"/>
    <lineage>
        <taxon>unclassified sequences</taxon>
        <taxon>metagenomes</taxon>
        <taxon>ecological metagenomes</taxon>
    </lineage>
</organism>
<evidence type="ECO:0000256" key="8">
    <source>
        <dbReference type="ARBA" id="ARBA00023239"/>
    </source>
</evidence>
<evidence type="ECO:0000256" key="1">
    <source>
        <dbReference type="ARBA" id="ARBA00001784"/>
    </source>
</evidence>
<comment type="similarity">
    <text evidence="3">Belongs to the alpha-acetolactate decarboxylase family.</text>
</comment>
<keyword evidence="7" id="KW-0005">Acetoin biosynthesis</keyword>
<gene>
    <name evidence="9" type="ORF">UFOPK3204_01311</name>
</gene>
<dbReference type="InterPro" id="IPR005128">
    <property type="entry name" value="Acetolactate_a_deCO2ase"/>
</dbReference>
<evidence type="ECO:0000256" key="4">
    <source>
        <dbReference type="ARBA" id="ARBA00013204"/>
    </source>
</evidence>
<evidence type="ECO:0000256" key="3">
    <source>
        <dbReference type="ARBA" id="ARBA00007106"/>
    </source>
</evidence>
<evidence type="ECO:0000256" key="6">
    <source>
        <dbReference type="ARBA" id="ARBA00022793"/>
    </source>
</evidence>
<dbReference type="SUPFAM" id="SSF117856">
    <property type="entry name" value="AF0104/ALDC/Ptd012-like"/>
    <property type="match status" value="1"/>
</dbReference>
<dbReference type="GO" id="GO:0045151">
    <property type="term" value="P:acetoin biosynthetic process"/>
    <property type="evidence" value="ECO:0007669"/>
    <property type="project" value="UniProtKB-KW"/>
</dbReference>
<proteinExistence type="inferred from homology"/>
<evidence type="ECO:0000256" key="5">
    <source>
        <dbReference type="ARBA" id="ARBA00020164"/>
    </source>
</evidence>
<dbReference type="Gene3D" id="3.30.1330.80">
    <property type="entry name" value="Hypothetical protein, similar to alpha- acetolactate decarboxylase, domain 2"/>
    <property type="match status" value="2"/>
</dbReference>
<evidence type="ECO:0000313" key="9">
    <source>
        <dbReference type="EMBL" id="CAB4833735.1"/>
    </source>
</evidence>
<comment type="pathway">
    <text evidence="2">Polyol metabolism; (R,R)-butane-2,3-diol biosynthesis; (R,R)-butane-2,3-diol from pyruvate: step 2/3.</text>
</comment>
<accession>A0A6J7ALH5</accession>
<dbReference type="Pfam" id="PF03306">
    <property type="entry name" value="AAL_decarboxy"/>
    <property type="match status" value="1"/>
</dbReference>
<dbReference type="AlphaFoldDB" id="A0A6J7ALH5"/>
<evidence type="ECO:0000256" key="7">
    <source>
        <dbReference type="ARBA" id="ARBA00023061"/>
    </source>
</evidence>
<dbReference type="EC" id="4.1.1.5" evidence="4"/>
<keyword evidence="6" id="KW-0210">Decarboxylase</keyword>
<dbReference type="PANTHER" id="PTHR35524:SF1">
    <property type="entry name" value="ALPHA-ACETOLACTATE DECARBOXYLASE"/>
    <property type="match status" value="1"/>
</dbReference>
<name>A0A6J7ALH5_9ZZZZ</name>
<evidence type="ECO:0000256" key="2">
    <source>
        <dbReference type="ARBA" id="ARBA00005170"/>
    </source>
</evidence>
<dbReference type="GO" id="GO:0047605">
    <property type="term" value="F:acetolactate decarboxylase activity"/>
    <property type="evidence" value="ECO:0007669"/>
    <property type="project" value="UniProtKB-EC"/>
</dbReference>
<keyword evidence="8" id="KW-0456">Lyase</keyword>
<sequence>MTANVTAMFDAALVAAVTRAPNIDKVARGHIQQTEIVKDLSEGHYDSAVTVAEAFKDAVLGIGVAEAVDGEIVAFDGAVWRVPVDGIPVIAEPQQGLPFAVVATGGTSITEQVADGTDFAGLTTLIDEVLKAAGQLHDHLVAAIRVDGTFTEVLLRSEPRQTPPYRPLTEVLDHEVRFAFGTWAGTMVGFRFPDFNDQVVIPGLHLHGLASDRNSGGHCHRGVTEVATLRIWLDDADIFVPMTGVHYGM</sequence>
<protein>
    <recommendedName>
        <fullName evidence="5">Alpha-acetolactate decarboxylase</fullName>
        <ecNumber evidence="4">4.1.1.5</ecNumber>
    </recommendedName>
</protein>
<comment type="catalytic activity">
    <reaction evidence="1">
        <text>(2S)-2-acetolactate + H(+) = (R)-acetoin + CO2</text>
        <dbReference type="Rhea" id="RHEA:21580"/>
        <dbReference type="ChEBI" id="CHEBI:15378"/>
        <dbReference type="ChEBI" id="CHEBI:15686"/>
        <dbReference type="ChEBI" id="CHEBI:16526"/>
        <dbReference type="ChEBI" id="CHEBI:58476"/>
        <dbReference type="EC" id="4.1.1.5"/>
    </reaction>
</comment>
<dbReference type="PANTHER" id="PTHR35524">
    <property type="entry name" value="ALPHA-ACETOLACTATE DECARBOXYLASE"/>
    <property type="match status" value="1"/>
</dbReference>
<dbReference type="EMBL" id="CAFABK010000068">
    <property type="protein sequence ID" value="CAB4833735.1"/>
    <property type="molecule type" value="Genomic_DNA"/>
</dbReference>
<dbReference type="UniPathway" id="UPA00626">
    <property type="reaction ID" value="UER00678"/>
</dbReference>